<feature type="disulfide bond" evidence="4">
    <location>
        <begin position="46"/>
        <end position="107"/>
    </location>
</feature>
<evidence type="ECO:0000256" key="1">
    <source>
        <dbReference type="ARBA" id="ARBA00022729"/>
    </source>
</evidence>
<evidence type="ECO:0000259" key="5">
    <source>
        <dbReference type="PROSITE" id="PS50287"/>
    </source>
</evidence>
<dbReference type="FunFam" id="3.10.250.10:FF:000005">
    <property type="entry name" value="Neurotrypsin isoform A"/>
    <property type="match status" value="1"/>
</dbReference>
<evidence type="ECO:0000256" key="3">
    <source>
        <dbReference type="ARBA" id="ARBA00023180"/>
    </source>
</evidence>
<dbReference type="PANTHER" id="PTHR48071:SF18">
    <property type="entry name" value="DELETED IN MALIGNANT BRAIN TUMORS 1 PROTEIN-RELATED"/>
    <property type="match status" value="1"/>
</dbReference>
<keyword evidence="1" id="KW-0732">Signal</keyword>
<evidence type="ECO:0000313" key="6">
    <source>
        <dbReference type="EMBL" id="KAJ8034230.1"/>
    </source>
</evidence>
<dbReference type="OrthoDB" id="536948at2759"/>
<keyword evidence="3" id="KW-0325">Glycoprotein</keyword>
<protein>
    <submittedName>
        <fullName evidence="6">Galectin-3-binding protein B</fullName>
    </submittedName>
</protein>
<organism evidence="6 7">
    <name type="scientific">Holothuria leucospilota</name>
    <name type="common">Black long sea cucumber</name>
    <name type="synonym">Mertensiothuria leucospilota</name>
    <dbReference type="NCBI Taxonomy" id="206669"/>
    <lineage>
        <taxon>Eukaryota</taxon>
        <taxon>Metazoa</taxon>
        <taxon>Echinodermata</taxon>
        <taxon>Eleutherozoa</taxon>
        <taxon>Echinozoa</taxon>
        <taxon>Holothuroidea</taxon>
        <taxon>Aspidochirotacea</taxon>
        <taxon>Aspidochirotida</taxon>
        <taxon>Holothuriidae</taxon>
        <taxon>Holothuria</taxon>
    </lineage>
</organism>
<dbReference type="InterPro" id="IPR036772">
    <property type="entry name" value="SRCR-like_dom_sf"/>
</dbReference>
<accession>A0A9Q1H6H8</accession>
<keyword evidence="2 4" id="KW-1015">Disulfide bond</keyword>
<comment type="caution">
    <text evidence="6">The sequence shown here is derived from an EMBL/GenBank/DDBJ whole genome shotgun (WGS) entry which is preliminary data.</text>
</comment>
<dbReference type="Pfam" id="PF00530">
    <property type="entry name" value="SRCR"/>
    <property type="match status" value="1"/>
</dbReference>
<dbReference type="PROSITE" id="PS50287">
    <property type="entry name" value="SRCR_2"/>
    <property type="match status" value="1"/>
</dbReference>
<dbReference type="SUPFAM" id="SSF56487">
    <property type="entry name" value="SRCR-like"/>
    <property type="match status" value="1"/>
</dbReference>
<evidence type="ECO:0000256" key="2">
    <source>
        <dbReference type="ARBA" id="ARBA00023157"/>
    </source>
</evidence>
<feature type="disulfide bond" evidence="4">
    <location>
        <begin position="33"/>
        <end position="97"/>
    </location>
</feature>
<dbReference type="SMART" id="SM00202">
    <property type="entry name" value="SR"/>
    <property type="match status" value="1"/>
</dbReference>
<feature type="domain" description="SRCR" evidence="5">
    <location>
        <begin position="6"/>
        <end position="108"/>
    </location>
</feature>
<dbReference type="PRINTS" id="PR00258">
    <property type="entry name" value="SPERACTRCPTR"/>
</dbReference>
<dbReference type="GO" id="GO:0016020">
    <property type="term" value="C:membrane"/>
    <property type="evidence" value="ECO:0007669"/>
    <property type="project" value="InterPro"/>
</dbReference>
<keyword evidence="7" id="KW-1185">Reference proteome</keyword>
<reference evidence="6" key="1">
    <citation type="submission" date="2021-10" db="EMBL/GenBank/DDBJ databases">
        <title>Tropical sea cucumber genome reveals ecological adaptation and Cuvierian tubules defense mechanism.</title>
        <authorList>
            <person name="Chen T."/>
        </authorList>
    </citation>
    <scope>NUCLEOTIDE SEQUENCE</scope>
    <source>
        <strain evidence="6">Nanhai2018</strain>
        <tissue evidence="6">Muscle</tissue>
    </source>
</reference>
<dbReference type="PANTHER" id="PTHR48071">
    <property type="entry name" value="SRCR DOMAIN-CONTAINING PROTEIN"/>
    <property type="match status" value="1"/>
</dbReference>
<sequence length="126" mass="13730">MTVEDVRLTDGFSNSSASGRVEVLFNREWGTVCNQGWDLVDANVVCRQLGYPAAIVTYRNSLFGEGSGLIWLTNVNCNGNELSLSECQHTKFAQPSCSHQQDVGVLCGGKNLLALPSIRASFLKVF</sequence>
<dbReference type="AlphaFoldDB" id="A0A9Q1H6H8"/>
<evidence type="ECO:0000256" key="4">
    <source>
        <dbReference type="PROSITE-ProRule" id="PRU00196"/>
    </source>
</evidence>
<dbReference type="InterPro" id="IPR001190">
    <property type="entry name" value="SRCR"/>
</dbReference>
<name>A0A9Q1H6H8_HOLLE</name>
<feature type="disulfide bond" evidence="4">
    <location>
        <begin position="77"/>
        <end position="87"/>
    </location>
</feature>
<proteinExistence type="predicted"/>
<evidence type="ECO:0000313" key="7">
    <source>
        <dbReference type="Proteomes" id="UP001152320"/>
    </source>
</evidence>
<dbReference type="EMBL" id="JAIZAY010000010">
    <property type="protein sequence ID" value="KAJ8034230.1"/>
    <property type="molecule type" value="Genomic_DNA"/>
</dbReference>
<gene>
    <name evidence="6" type="ORF">HOLleu_20978</name>
</gene>
<dbReference type="Gene3D" id="3.10.250.10">
    <property type="entry name" value="SRCR-like domain"/>
    <property type="match status" value="1"/>
</dbReference>
<dbReference type="Proteomes" id="UP001152320">
    <property type="component" value="Chromosome 10"/>
</dbReference>